<reference evidence="2" key="1">
    <citation type="journal article" date="2019" name="Int. J. Syst. Evol. Microbiol.">
        <title>The Global Catalogue of Microorganisms (GCM) 10K type strain sequencing project: providing services to taxonomists for standard genome sequencing and annotation.</title>
        <authorList>
            <consortium name="The Broad Institute Genomics Platform"/>
            <consortium name="The Broad Institute Genome Sequencing Center for Infectious Disease"/>
            <person name="Wu L."/>
            <person name="Ma J."/>
        </authorList>
    </citation>
    <scope>NUCLEOTIDE SEQUENCE [LARGE SCALE GENOMIC DNA]</scope>
    <source>
        <strain evidence="2">JCM 16902</strain>
    </source>
</reference>
<name>A0ABP6ZAI7_9ACTN</name>
<evidence type="ECO:0000313" key="2">
    <source>
        <dbReference type="Proteomes" id="UP001501074"/>
    </source>
</evidence>
<protein>
    <submittedName>
        <fullName evidence="1">Uncharacterized protein</fullName>
    </submittedName>
</protein>
<dbReference type="EMBL" id="BAAAZO010000002">
    <property type="protein sequence ID" value="GAA3602694.1"/>
    <property type="molecule type" value="Genomic_DNA"/>
</dbReference>
<proteinExistence type="predicted"/>
<sequence length="116" mass="11705">MSGGNGKEITVKITRLEGAPALQKALREHGIAADITYLPPGRACGPGRYSEVDTPGLSLKTSADDLEVTIPVGAVGEGDTFVLSAAVTPLPNGVQANVHFGVAQGAVAPCTVIDAP</sequence>
<comment type="caution">
    <text evidence="1">The sequence shown here is derived from an EMBL/GenBank/DDBJ whole genome shotgun (WGS) entry which is preliminary data.</text>
</comment>
<accession>A0ABP6ZAI7</accession>
<gene>
    <name evidence="1" type="ORF">GCM10022223_18070</name>
</gene>
<organism evidence="1 2">
    <name type="scientific">Kineosporia mesophila</name>
    <dbReference type="NCBI Taxonomy" id="566012"/>
    <lineage>
        <taxon>Bacteria</taxon>
        <taxon>Bacillati</taxon>
        <taxon>Actinomycetota</taxon>
        <taxon>Actinomycetes</taxon>
        <taxon>Kineosporiales</taxon>
        <taxon>Kineosporiaceae</taxon>
        <taxon>Kineosporia</taxon>
    </lineage>
</organism>
<dbReference type="Proteomes" id="UP001501074">
    <property type="component" value="Unassembled WGS sequence"/>
</dbReference>
<keyword evidence="2" id="KW-1185">Reference proteome</keyword>
<evidence type="ECO:0000313" key="1">
    <source>
        <dbReference type="EMBL" id="GAA3602694.1"/>
    </source>
</evidence>